<evidence type="ECO:0000313" key="10">
    <source>
        <dbReference type="Ensembl" id="ENSEBUP00000027762.1"/>
    </source>
</evidence>
<evidence type="ECO:0000256" key="3">
    <source>
        <dbReference type="ARBA" id="ARBA00009045"/>
    </source>
</evidence>
<accession>A0A8C4X2E6</accession>
<comment type="subcellular location">
    <subcellularLocation>
        <location evidence="2">Membrane</location>
        <topology evidence="2">Multi-pass membrane protein</topology>
    </subcellularLocation>
</comment>
<dbReference type="GO" id="GO:0016020">
    <property type="term" value="C:membrane"/>
    <property type="evidence" value="ECO:0007669"/>
    <property type="project" value="UniProtKB-SubCell"/>
</dbReference>
<dbReference type="InterPro" id="IPR051739">
    <property type="entry name" value="Rhomboid_IM_Serine_Proteases"/>
</dbReference>
<dbReference type="InterPro" id="IPR022764">
    <property type="entry name" value="Peptidase_S54_rhomboid_dom"/>
</dbReference>
<comment type="catalytic activity">
    <reaction evidence="1">
        <text>Cleaves type-1 transmembrane domains using a catalytic dyad composed of serine and histidine that are contributed by different transmembrane domains.</text>
        <dbReference type="EC" id="3.4.21.105"/>
    </reaction>
</comment>
<evidence type="ECO:0000256" key="4">
    <source>
        <dbReference type="ARBA" id="ARBA00013039"/>
    </source>
</evidence>
<evidence type="ECO:0000256" key="7">
    <source>
        <dbReference type="ARBA" id="ARBA00023136"/>
    </source>
</evidence>
<feature type="domain" description="Peptidase S54 rhomboid" evidence="9">
    <location>
        <begin position="166"/>
        <end position="311"/>
    </location>
</feature>
<proteinExistence type="inferred from homology"/>
<dbReference type="InterPro" id="IPR035952">
    <property type="entry name" value="Rhomboid-like_sf"/>
</dbReference>
<keyword evidence="11" id="KW-1185">Reference proteome</keyword>
<dbReference type="SUPFAM" id="SSF144091">
    <property type="entry name" value="Rhomboid-like"/>
    <property type="match status" value="1"/>
</dbReference>
<feature type="transmembrane region" description="Helical" evidence="8">
    <location>
        <begin position="171"/>
        <end position="198"/>
    </location>
</feature>
<dbReference type="GO" id="GO:0004252">
    <property type="term" value="F:serine-type endopeptidase activity"/>
    <property type="evidence" value="ECO:0007669"/>
    <property type="project" value="InterPro"/>
</dbReference>
<feature type="transmembrane region" description="Helical" evidence="8">
    <location>
        <begin position="205"/>
        <end position="225"/>
    </location>
</feature>
<feature type="transmembrane region" description="Helical" evidence="8">
    <location>
        <begin position="231"/>
        <end position="250"/>
    </location>
</feature>
<evidence type="ECO:0000256" key="1">
    <source>
        <dbReference type="ARBA" id="ARBA00000156"/>
    </source>
</evidence>
<keyword evidence="7 8" id="KW-0472">Membrane</keyword>
<evidence type="ECO:0000256" key="8">
    <source>
        <dbReference type="SAM" id="Phobius"/>
    </source>
</evidence>
<organism evidence="10 11">
    <name type="scientific">Eptatretus burgeri</name>
    <name type="common">Inshore hagfish</name>
    <dbReference type="NCBI Taxonomy" id="7764"/>
    <lineage>
        <taxon>Eukaryota</taxon>
        <taxon>Metazoa</taxon>
        <taxon>Chordata</taxon>
        <taxon>Craniata</taxon>
        <taxon>Vertebrata</taxon>
        <taxon>Cyclostomata</taxon>
        <taxon>Myxini</taxon>
        <taxon>Myxiniformes</taxon>
        <taxon>Myxinidae</taxon>
        <taxon>Eptatretinae</taxon>
        <taxon>Eptatretus</taxon>
    </lineage>
</organism>
<dbReference type="GeneTree" id="ENSGT00940000160651"/>
<evidence type="ECO:0000259" key="9">
    <source>
        <dbReference type="Pfam" id="PF01694"/>
    </source>
</evidence>
<reference evidence="10" key="1">
    <citation type="submission" date="2025-08" db="UniProtKB">
        <authorList>
            <consortium name="Ensembl"/>
        </authorList>
    </citation>
    <scope>IDENTIFICATION</scope>
</reference>
<evidence type="ECO:0000313" key="11">
    <source>
        <dbReference type="Proteomes" id="UP000694388"/>
    </source>
</evidence>
<dbReference type="PANTHER" id="PTHR45840:SF4">
    <property type="entry name" value="RHOMBOID-RELATED PROTEIN 1"/>
    <property type="match status" value="1"/>
</dbReference>
<dbReference type="Proteomes" id="UP000694388">
    <property type="component" value="Unplaced"/>
</dbReference>
<dbReference type="EC" id="3.4.21.105" evidence="4"/>
<feature type="transmembrane region" description="Helical" evidence="8">
    <location>
        <begin position="293"/>
        <end position="313"/>
    </location>
</feature>
<protein>
    <recommendedName>
        <fullName evidence="4">rhomboid protease</fullName>
        <ecNumber evidence="4">3.4.21.105</ecNumber>
    </recommendedName>
</protein>
<comment type="similarity">
    <text evidence="3">Belongs to the peptidase S54 family.</text>
</comment>
<evidence type="ECO:0000256" key="5">
    <source>
        <dbReference type="ARBA" id="ARBA00022692"/>
    </source>
</evidence>
<dbReference type="Ensembl" id="ENSEBUT00000028338.1">
    <property type="protein sequence ID" value="ENSEBUP00000027762.1"/>
    <property type="gene ID" value="ENSEBUG00000016984.1"/>
</dbReference>
<dbReference type="OMA" id="CPQPYRD"/>
<reference evidence="10" key="2">
    <citation type="submission" date="2025-09" db="UniProtKB">
        <authorList>
            <consortium name="Ensembl"/>
        </authorList>
    </citation>
    <scope>IDENTIFICATION</scope>
</reference>
<dbReference type="Pfam" id="PF01694">
    <property type="entry name" value="Rhomboid"/>
    <property type="match status" value="1"/>
</dbReference>
<dbReference type="PANTHER" id="PTHR45840">
    <property type="entry name" value="RHOMBOID-RELATED PROTEIN"/>
    <property type="match status" value="1"/>
</dbReference>
<dbReference type="AlphaFoldDB" id="A0A8C4X2E6"/>
<sequence>MHDDSLLQLIRDECDVEETGFVGTETLGRLLRSRRPDLDPAKLGLLLALAGRDGSVPYQEFLQLLSSRRSSSFLAAVTLGRRRLRLGLSRRALGLVAAQTLPAPEPQRQFLSAYSCRPPPLFVPTVTLLQVCLYLYCGVLLDAWLVQCQEVGFVGLPIIYDPRQRHQAWRFISYALLHSGLPQLLYVVFGQLFIGVMLEMAHGTLPVALLYFSGVLAGSLLASVVDMSSPLVGGSGGLYALLSAHLALSAMNWADMQCPLKFLQMAVAVTSMSAELGRAVWQRLSPGDLPQPSFAGHVAGSLAGVTLGVAALAPRAQRWPTTRRLLWWVALGPSFGFLAFAIFWNVFAYGVVSLGHTDNPDPGMWA</sequence>
<keyword evidence="5 8" id="KW-0812">Transmembrane</keyword>
<evidence type="ECO:0000256" key="2">
    <source>
        <dbReference type="ARBA" id="ARBA00004141"/>
    </source>
</evidence>
<dbReference type="Gene3D" id="1.20.1540.10">
    <property type="entry name" value="Rhomboid-like"/>
    <property type="match status" value="1"/>
</dbReference>
<evidence type="ECO:0000256" key="6">
    <source>
        <dbReference type="ARBA" id="ARBA00022989"/>
    </source>
</evidence>
<feature type="transmembrane region" description="Helical" evidence="8">
    <location>
        <begin position="325"/>
        <end position="347"/>
    </location>
</feature>
<name>A0A8C4X2E6_EPTBU</name>
<keyword evidence="6 8" id="KW-1133">Transmembrane helix</keyword>